<keyword evidence="4" id="KW-1185">Reference proteome</keyword>
<feature type="transmembrane region" description="Helical" evidence="1">
    <location>
        <begin position="291"/>
        <end position="311"/>
    </location>
</feature>
<dbReference type="InterPro" id="IPR036259">
    <property type="entry name" value="MFS_trans_sf"/>
</dbReference>
<feature type="transmembrane region" description="Helical" evidence="1">
    <location>
        <begin position="409"/>
        <end position="429"/>
    </location>
</feature>
<evidence type="ECO:0000313" key="4">
    <source>
        <dbReference type="Proteomes" id="UP000281431"/>
    </source>
</evidence>
<dbReference type="PRINTS" id="PR01036">
    <property type="entry name" value="TCRTETB"/>
</dbReference>
<feature type="transmembrane region" description="Helical" evidence="1">
    <location>
        <begin position="114"/>
        <end position="133"/>
    </location>
</feature>
<dbReference type="EMBL" id="REFZ01000002">
    <property type="protein sequence ID" value="RQH02597.1"/>
    <property type="molecule type" value="Genomic_DNA"/>
</dbReference>
<accession>A0A3N6N4C3</accession>
<reference evidence="3 4" key="1">
    <citation type="submission" date="2018-10" db="EMBL/GenBank/DDBJ databases">
        <title>Natrarchaeobius chitinivorans gen. nov., sp. nov., and Natrarchaeobius haloalkaliphilus sp. nov., alkaliphilic, chitin-utilizing haloarchaea from hypersaline alkaline lakes.</title>
        <authorList>
            <person name="Sorokin D.Y."/>
            <person name="Elcheninov A.G."/>
            <person name="Kostrikina N.A."/>
            <person name="Bale N.J."/>
            <person name="Sinninghe Damste J.S."/>
            <person name="Khijniak T.V."/>
            <person name="Kublanov I.V."/>
            <person name="Toshchakov S.V."/>
        </authorList>
    </citation>
    <scope>NUCLEOTIDE SEQUENCE [LARGE SCALE GENOMIC DNA]</scope>
    <source>
        <strain evidence="3 4">AArcht7</strain>
    </source>
</reference>
<keyword evidence="1" id="KW-0472">Membrane</keyword>
<dbReference type="PROSITE" id="PS50850">
    <property type="entry name" value="MFS"/>
    <property type="match status" value="1"/>
</dbReference>
<dbReference type="AlphaFoldDB" id="A0A3N6N4C3"/>
<dbReference type="PANTHER" id="PTHR43129:SF1">
    <property type="entry name" value="FOSMIDOMYCIN RESISTANCE PROTEIN"/>
    <property type="match status" value="1"/>
</dbReference>
<feature type="transmembrane region" description="Helical" evidence="1">
    <location>
        <begin position="239"/>
        <end position="256"/>
    </location>
</feature>
<dbReference type="Pfam" id="PF07690">
    <property type="entry name" value="MFS_1"/>
    <property type="match status" value="2"/>
</dbReference>
<feature type="transmembrane region" description="Helical" evidence="1">
    <location>
        <begin position="75"/>
        <end position="102"/>
    </location>
</feature>
<evidence type="ECO:0000259" key="2">
    <source>
        <dbReference type="PROSITE" id="PS50850"/>
    </source>
</evidence>
<dbReference type="OrthoDB" id="117970at2157"/>
<dbReference type="InterPro" id="IPR011701">
    <property type="entry name" value="MFS"/>
</dbReference>
<dbReference type="Proteomes" id="UP000281431">
    <property type="component" value="Unassembled WGS sequence"/>
</dbReference>
<gene>
    <name evidence="3" type="ORF">EA472_04690</name>
</gene>
<name>A0A3N6N4C3_NATCH</name>
<keyword evidence="1" id="KW-1133">Transmembrane helix</keyword>
<feature type="transmembrane region" description="Helical" evidence="1">
    <location>
        <begin position="263"/>
        <end position="285"/>
    </location>
</feature>
<evidence type="ECO:0000313" key="3">
    <source>
        <dbReference type="EMBL" id="RQH02597.1"/>
    </source>
</evidence>
<dbReference type="InterPro" id="IPR020846">
    <property type="entry name" value="MFS_dom"/>
</dbReference>
<comment type="caution">
    <text evidence="3">The sequence shown here is derived from an EMBL/GenBank/DDBJ whole genome shotgun (WGS) entry which is preliminary data.</text>
</comment>
<dbReference type="GO" id="GO:0005886">
    <property type="term" value="C:plasma membrane"/>
    <property type="evidence" value="ECO:0007669"/>
    <property type="project" value="TreeGrafter"/>
</dbReference>
<organism evidence="3 4">
    <name type="scientific">Natrarchaeobius chitinivorans</name>
    <dbReference type="NCBI Taxonomy" id="1679083"/>
    <lineage>
        <taxon>Archaea</taxon>
        <taxon>Methanobacteriati</taxon>
        <taxon>Methanobacteriota</taxon>
        <taxon>Stenosarchaea group</taxon>
        <taxon>Halobacteria</taxon>
        <taxon>Halobacteriales</taxon>
        <taxon>Natrialbaceae</taxon>
        <taxon>Natrarchaeobius</taxon>
    </lineage>
</organism>
<feature type="transmembrane region" description="Helical" evidence="1">
    <location>
        <begin position="318"/>
        <end position="336"/>
    </location>
</feature>
<protein>
    <submittedName>
        <fullName evidence="3">MFS transporter</fullName>
    </submittedName>
</protein>
<feature type="transmembrane region" description="Helical" evidence="1">
    <location>
        <begin position="379"/>
        <end position="397"/>
    </location>
</feature>
<feature type="domain" description="Major facilitator superfamily (MFS) profile" evidence="2">
    <location>
        <begin position="1"/>
        <end position="432"/>
    </location>
</feature>
<proteinExistence type="predicted"/>
<sequence>MFGLSTREVRFALVISGAHLSQHFLMRLIPPLIPVLAVALEYPLWQLGLLVSLFSFGSGLAQAPLGVVSDRYDRLYVLPTGIALAGAGYVLFAAASSVGAVVPALTVAGYTFEGGFLVMGLAMLISGIGAAVVHPAGYPMITDNVDPDNKGKVLGAFGSSAKFGDAAAPAIVGVMILVLVWNQVLLILGVVGVVLGILLFLILRGDEFDTVPAAQRVDDGDGDDESPSETIWQADRRTYMYPLAIVYLFFVSKMFSGEGIKTFLPAFIVAVYAYSFELMDVYLAPESVANFYFAALLVFSGVLQLGVGGVIDRVDTRVVLLGGISLATVGFLSLALLELGPITLMLALCLAGVGIYGLAPARDALISDISPPELEGRTFGYIWTAIMLSGAAMPPLVGYVMETMGMREGFLVLTAGTVVAAGFASLLFFERFYVTDAQPATDPTPSD</sequence>
<evidence type="ECO:0000256" key="1">
    <source>
        <dbReference type="SAM" id="Phobius"/>
    </source>
</evidence>
<dbReference type="PANTHER" id="PTHR43129">
    <property type="entry name" value="FOSMIDOMYCIN RESISTANCE PROTEIN"/>
    <property type="match status" value="1"/>
</dbReference>
<dbReference type="GO" id="GO:0022857">
    <property type="term" value="F:transmembrane transporter activity"/>
    <property type="evidence" value="ECO:0007669"/>
    <property type="project" value="InterPro"/>
</dbReference>
<feature type="transmembrane region" description="Helical" evidence="1">
    <location>
        <begin position="342"/>
        <end position="359"/>
    </location>
</feature>
<dbReference type="Gene3D" id="1.20.1250.20">
    <property type="entry name" value="MFS general substrate transporter like domains"/>
    <property type="match status" value="2"/>
</dbReference>
<feature type="transmembrane region" description="Helical" evidence="1">
    <location>
        <begin position="170"/>
        <end position="203"/>
    </location>
</feature>
<dbReference type="SUPFAM" id="SSF103473">
    <property type="entry name" value="MFS general substrate transporter"/>
    <property type="match status" value="1"/>
</dbReference>
<keyword evidence="1" id="KW-0812">Transmembrane</keyword>